<dbReference type="Pfam" id="PF14288">
    <property type="entry name" value="FKS1_dom1"/>
    <property type="match status" value="1"/>
</dbReference>
<dbReference type="InterPro" id="IPR039431">
    <property type="entry name" value="Vta1/CALS_N"/>
</dbReference>
<dbReference type="AlphaFoldDB" id="Q9SKH3"/>
<dbReference type="GO" id="GO:0071555">
    <property type="term" value="P:cell wall organization"/>
    <property type="evidence" value="ECO:0007669"/>
    <property type="project" value="UniProtKB-KW"/>
</dbReference>
<evidence type="ECO:0000256" key="6">
    <source>
        <dbReference type="ARBA" id="ARBA00022679"/>
    </source>
</evidence>
<keyword evidence="9" id="KW-1133">Transmembrane helix</keyword>
<dbReference type="EMBL" id="AC007063">
    <property type="protein sequence ID" value="AAM15371.1"/>
    <property type="molecule type" value="Genomic_DNA"/>
</dbReference>
<dbReference type="InterPro" id="IPR023175">
    <property type="entry name" value="Vta1/CALS_N_sf"/>
</dbReference>
<dbReference type="GO" id="GO:0005886">
    <property type="term" value="C:plasma membrane"/>
    <property type="evidence" value="ECO:0007669"/>
    <property type="project" value="UniProtKB-SubCell"/>
</dbReference>
<feature type="region of interest" description="Disordered" evidence="14">
    <location>
        <begin position="1"/>
        <end position="22"/>
    </location>
</feature>
<evidence type="ECO:0000256" key="13">
    <source>
        <dbReference type="ARBA" id="ARBA00047777"/>
    </source>
</evidence>
<name>Q9SKH3_ARATH</name>
<reference evidence="16" key="2">
    <citation type="submission" date="2000-03" db="EMBL/GenBank/DDBJ databases">
        <authorList>
            <person name="Lin X."/>
            <person name="Kaul S."/>
            <person name="Shea T.P."/>
            <person name="Fujii C.Y."/>
            <person name="Shen M."/>
            <person name="VanAken S.E."/>
            <person name="Barnstead M.E."/>
            <person name="Mason T.M."/>
            <person name="Bowman C.L."/>
            <person name="Ronning C.M."/>
            <person name="Benito M.-I."/>
            <person name="Carrera A.J."/>
            <person name="Creasy T.H."/>
            <person name="Buell C.R."/>
            <person name="Town C.D."/>
            <person name="Nierman W.C."/>
            <person name="Fraser C.M."/>
            <person name="Venter J.C."/>
        </authorList>
    </citation>
    <scope>NUCLEOTIDE SEQUENCE</scope>
</reference>
<reference key="1">
    <citation type="journal article" date="1999" name="Nature">
        <title>Sequence and analysis of chromosome 2 of the plant Arabidopsis thaliana.</title>
        <authorList>
            <person name="Lin X."/>
            <person name="Kaul S."/>
            <person name="Rounsley S."/>
            <person name="Shea T.P."/>
            <person name="Benito M.I."/>
            <person name="Town C.D."/>
            <person name="Fujii C.Y."/>
            <person name="Mason T."/>
            <person name="Bowman C.L."/>
            <person name="Barnstead M."/>
            <person name="Feldblyum T.V."/>
            <person name="Buell C.R."/>
            <person name="Ketchum K.A."/>
            <person name="Lee J."/>
            <person name="Ronning C.M."/>
            <person name="Koo H.L."/>
            <person name="Moffat K.S."/>
            <person name="Cronin L.A."/>
            <person name="Shen M."/>
            <person name="Pai G."/>
            <person name="Van Aken S."/>
            <person name="Umayam L."/>
            <person name="Tallon L.J."/>
            <person name="Gill J.E."/>
            <person name="Adams M.D."/>
            <person name="Carrera A.J."/>
            <person name="Creasy T.H."/>
            <person name="Goodman H.M."/>
            <person name="Somerville C.R."/>
            <person name="Copenhaver G.P."/>
            <person name="Preuss D."/>
            <person name="Nierman W.C."/>
            <person name="White O."/>
            <person name="Eisen J.A."/>
            <person name="Salzberg S.L."/>
            <person name="Fraser C.M."/>
            <person name="Venter J.C."/>
        </authorList>
    </citation>
    <scope>NUCLEOTIDE SEQUENCE [LARGE SCALE GENOMIC DNA]</scope>
    <source>
        <strain>cv. Columbia</strain>
    </source>
</reference>
<organism evidence="16">
    <name type="scientific">Arabidopsis thaliana</name>
    <name type="common">Mouse-ear cress</name>
    <dbReference type="NCBI Taxonomy" id="3702"/>
    <lineage>
        <taxon>Eukaryota</taxon>
        <taxon>Viridiplantae</taxon>
        <taxon>Streptophyta</taxon>
        <taxon>Embryophyta</taxon>
        <taxon>Tracheophyta</taxon>
        <taxon>Spermatophyta</taxon>
        <taxon>Magnoliopsida</taxon>
        <taxon>eudicotyledons</taxon>
        <taxon>Gunneridae</taxon>
        <taxon>Pentapetalae</taxon>
        <taxon>rosids</taxon>
        <taxon>malvids</taxon>
        <taxon>Brassicales</taxon>
        <taxon>Brassicaceae</taxon>
        <taxon>Camelineae</taxon>
        <taxon>Arabidopsis</taxon>
    </lineage>
</organism>
<dbReference type="PANTHER" id="PTHR12741:SF106">
    <property type="entry name" value="CALLOSE SYNTHASE 5"/>
    <property type="match status" value="1"/>
</dbReference>
<comment type="catalytic activity">
    <reaction evidence="13">
        <text>[(1-&gt;3)-beta-D-glucosyl](n) + UDP-alpha-D-glucose = [(1-&gt;3)-beta-D-glucosyl](n+1) + UDP + H(+)</text>
        <dbReference type="Rhea" id="RHEA:21476"/>
        <dbReference type="Rhea" id="RHEA-COMP:11146"/>
        <dbReference type="Rhea" id="RHEA-COMP:14303"/>
        <dbReference type="ChEBI" id="CHEBI:15378"/>
        <dbReference type="ChEBI" id="CHEBI:37671"/>
        <dbReference type="ChEBI" id="CHEBI:58223"/>
        <dbReference type="ChEBI" id="CHEBI:58885"/>
        <dbReference type="EC" id="2.4.1.34"/>
    </reaction>
</comment>
<evidence type="ECO:0000256" key="11">
    <source>
        <dbReference type="ARBA" id="ARBA00023316"/>
    </source>
</evidence>
<evidence type="ECO:0000256" key="7">
    <source>
        <dbReference type="ARBA" id="ARBA00022692"/>
    </source>
</evidence>
<keyword evidence="5" id="KW-0328">Glycosyltransferase</keyword>
<dbReference type="EMBL" id="AC006436">
    <property type="protein sequence ID" value="AAD28311.1"/>
    <property type="molecule type" value="Genomic_DNA"/>
</dbReference>
<evidence type="ECO:0000256" key="2">
    <source>
        <dbReference type="ARBA" id="ARBA00009040"/>
    </source>
</evidence>
<dbReference type="InterPro" id="IPR026899">
    <property type="entry name" value="FKS1-like_dom1"/>
</dbReference>
<evidence type="ECO:0000256" key="1">
    <source>
        <dbReference type="ARBA" id="ARBA00004651"/>
    </source>
</evidence>
<keyword evidence="7" id="KW-0812">Transmembrane</keyword>
<protein>
    <recommendedName>
        <fullName evidence="12">1,3-beta-glucan synthase</fullName>
        <ecNumber evidence="3">2.4.1.34</ecNumber>
    </recommendedName>
    <alternativeName>
        <fullName evidence="12">1,3-beta-glucan synthase</fullName>
    </alternativeName>
</protein>
<evidence type="ECO:0000313" key="16">
    <source>
        <dbReference type="EMBL" id="AAD28311.1"/>
    </source>
</evidence>
<evidence type="ECO:0000256" key="10">
    <source>
        <dbReference type="ARBA" id="ARBA00023136"/>
    </source>
</evidence>
<evidence type="ECO:0000256" key="9">
    <source>
        <dbReference type="ARBA" id="ARBA00022989"/>
    </source>
</evidence>
<keyword evidence="11" id="KW-0961">Cell wall biogenesis/degradation</keyword>
<dbReference type="ExpressionAtlas" id="Q9SKH3">
    <property type="expression patterns" value="baseline and differential"/>
</dbReference>
<evidence type="ECO:0000256" key="4">
    <source>
        <dbReference type="ARBA" id="ARBA00022475"/>
    </source>
</evidence>
<evidence type="ECO:0000259" key="15">
    <source>
        <dbReference type="SMART" id="SM01205"/>
    </source>
</evidence>
<reference evidence="16" key="3">
    <citation type="submission" date="2002-02" db="EMBL/GenBank/DDBJ databases">
        <authorList>
            <person name="Town C.D."/>
            <person name="Kaul S."/>
        </authorList>
    </citation>
    <scope>NUCLEOTIDE SEQUENCE</scope>
</reference>
<dbReference type="EC" id="2.4.1.34" evidence="3"/>
<dbReference type="SMART" id="SM01205">
    <property type="entry name" value="FKS1_dom1"/>
    <property type="match status" value="1"/>
</dbReference>
<evidence type="ECO:0000256" key="3">
    <source>
        <dbReference type="ARBA" id="ARBA00012589"/>
    </source>
</evidence>
<proteinExistence type="inferred from homology"/>
<dbReference type="GO" id="GO:0003843">
    <property type="term" value="F:1,3-beta-D-glucan synthase activity"/>
    <property type="evidence" value="ECO:0007669"/>
    <property type="project" value="UniProtKB-EC"/>
</dbReference>
<sequence>MAQSSTSHDSGPQGLMRRPSRSAATTVSIEVFDHEVVPASLGTIAPILRVAAEIEHERPRVAYLCRFYAFEKAHRLDPSSGGRGVRQFKTLLFQRLERDNASSLASRVKKTDGREVESFYQQYYEHYVRALDQGDQADRAQLGKAYQTAGVLFEVLMAVNKSEKVEAVAPEIIAAARDVQEKNEIYAPYNILPLDSAGASQSVMQLEEVKAAVAALGNTRGLNWPSGFEQHRKKTGNLDLLDWLRAMFGFQASWLPQAAQDIQQRKILYMGLYLLIWGEAANIRFMPECLCYIFHNMAYELHGLLAGNVSIVTGENIKPSYGGDDEAFLRKVITPIYRVVQTVQV</sequence>
<accession>Q9SKH3</accession>
<feature type="domain" description="1,3-beta-glucan synthase component FKS1-like" evidence="15">
    <location>
        <begin position="264"/>
        <end position="345"/>
    </location>
</feature>
<dbReference type="Pfam" id="PF04652">
    <property type="entry name" value="Vta1"/>
    <property type="match status" value="1"/>
</dbReference>
<dbReference type="PANTHER" id="PTHR12741">
    <property type="entry name" value="LYST-INTERACTING PROTEIN LIP5 DOPAMINE RESPONSIVE PROTEIN DRG-1"/>
    <property type="match status" value="1"/>
</dbReference>
<evidence type="ECO:0000256" key="14">
    <source>
        <dbReference type="SAM" id="MobiDB-lite"/>
    </source>
</evidence>
<keyword evidence="8" id="KW-0133">Cell shape</keyword>
<evidence type="ECO:0000256" key="5">
    <source>
        <dbReference type="ARBA" id="ARBA00022676"/>
    </source>
</evidence>
<keyword evidence="4" id="KW-1003">Cell membrane</keyword>
<dbReference type="Gene3D" id="1.25.40.270">
    <property type="entry name" value="Vacuolar protein sorting-associated protein vta1"/>
    <property type="match status" value="1"/>
</dbReference>
<keyword evidence="10" id="KW-0472">Membrane</keyword>
<evidence type="ECO:0000256" key="12">
    <source>
        <dbReference type="ARBA" id="ARBA00032165"/>
    </source>
</evidence>
<dbReference type="GO" id="GO:0008360">
    <property type="term" value="P:regulation of cell shape"/>
    <property type="evidence" value="ECO:0007669"/>
    <property type="project" value="UniProtKB-KW"/>
</dbReference>
<comment type="similarity">
    <text evidence="2">Belongs to the glycosyltransferase 48 family.</text>
</comment>
<evidence type="ECO:0000256" key="8">
    <source>
        <dbReference type="ARBA" id="ARBA00022960"/>
    </source>
</evidence>
<feature type="compositionally biased region" description="Polar residues" evidence="14">
    <location>
        <begin position="1"/>
        <end position="10"/>
    </location>
</feature>
<gene>
    <name evidence="16" type="ordered locus">At2g13670</name>
</gene>
<comment type="subcellular location">
    <subcellularLocation>
        <location evidence="1">Cell membrane</location>
        <topology evidence="1">Multi-pass membrane protein</topology>
    </subcellularLocation>
</comment>
<keyword evidence="6" id="KW-0808">Transferase</keyword>
<dbReference type="FunFam" id="1.25.40.270:FF:000002">
    <property type="entry name" value="callose synthase 3"/>
    <property type="match status" value="1"/>
</dbReference>
<dbReference type="PIR" id="G84509">
    <property type="entry name" value="G84509"/>
</dbReference>